<dbReference type="AlphaFoldDB" id="A0A2D3NAF7"/>
<sequence>MERDFLRKIAYRNGRNAKREVYKINKKDLLTLYKLWLIENKEVGEGSVPTYMSFIEVLDYYVFVDWQLDNSYEDDYLLQLVNAIRENQEAKANQIIKRLDDYLTELINQAKNSDTVSKFPHKYYSDLRSGWRKFSKYLLSEQSLSHITKEDTEQQIPSVINFKEWLIEEEGFTPDSASTYSSRALNIQKMLFDKLKLENVITVVQGTAFKEPEVVETMMINLIDIVEEEVKEGLPITNWKENVAQSSLATIKKYRDFILFIASEYGTNRKWKEVIDQTIEQKDTDLNSVKQLVDKSFGAVKCANHDKLFNIFSLRLRTQERTSLPIKDIIRLLNSNKHDTICSNYSRRWFVDSLEKMLVYTSNDEKHLFKDVESISIREDKSVMVTIKDKGSKQLFTRTRSGEFAPMEAKDLSDISIEHQPAISKFLKDNDEELRILPLSKEKMNRFDESNQDDGEKNNYRNAQFLLNIIFDLDFIAKNIQLELMQRNQNVNPGK</sequence>
<evidence type="ECO:0000313" key="2">
    <source>
        <dbReference type="Proteomes" id="UP000229323"/>
    </source>
</evidence>
<accession>A0A2D3NAF7</accession>
<dbReference type="EMBL" id="CP024696">
    <property type="protein sequence ID" value="ATV52319.1"/>
    <property type="molecule type" value="Genomic_DNA"/>
</dbReference>
<protein>
    <submittedName>
        <fullName evidence="1">Uncharacterized protein</fullName>
    </submittedName>
</protein>
<dbReference type="RefSeq" id="WP_100022826.1">
    <property type="nucleotide sequence ID" value="NZ_CP024696.1"/>
</dbReference>
<proteinExistence type="predicted"/>
<organism evidence="1 2">
    <name type="scientific">Prevotella intermedia</name>
    <dbReference type="NCBI Taxonomy" id="28131"/>
    <lineage>
        <taxon>Bacteria</taxon>
        <taxon>Pseudomonadati</taxon>
        <taxon>Bacteroidota</taxon>
        <taxon>Bacteroidia</taxon>
        <taxon>Bacteroidales</taxon>
        <taxon>Prevotellaceae</taxon>
        <taxon>Prevotella</taxon>
    </lineage>
</organism>
<name>A0A2D3NAF7_PREIN</name>
<gene>
    <name evidence="1" type="ORF">CTM50_04240</name>
</gene>
<evidence type="ECO:0000313" key="1">
    <source>
        <dbReference type="EMBL" id="ATV52319.1"/>
    </source>
</evidence>
<reference evidence="1 2" key="1">
    <citation type="submission" date="2017-11" db="EMBL/GenBank/DDBJ databases">
        <title>Genome sequencing of Prevotella intermedia KCOM 2033.</title>
        <authorList>
            <person name="Kook J.-K."/>
            <person name="Park S.-N."/>
            <person name="Lim Y.K."/>
        </authorList>
    </citation>
    <scope>NUCLEOTIDE SEQUENCE [LARGE SCALE GENOMIC DNA]</scope>
    <source>
        <strain evidence="1 2">KCOM 2033</strain>
    </source>
</reference>
<dbReference type="Proteomes" id="UP000229323">
    <property type="component" value="Chromosome"/>
</dbReference>